<dbReference type="EMBL" id="KB467943">
    <property type="protein sequence ID" value="PCH38881.1"/>
    <property type="molecule type" value="Genomic_DNA"/>
</dbReference>
<keyword evidence="2" id="KW-1185">Reference proteome</keyword>
<evidence type="ECO:0008006" key="3">
    <source>
        <dbReference type="Google" id="ProtNLM"/>
    </source>
</evidence>
<sequence>MDIQCPHCHALHWKGEHLKSSTNTSHKFGMCSLQGQVDLPPIQLPPAALCRLFMGVDPRSRSFRDKIRQYNNAFAFTSVAVNVDNAILNGSGPYSFKIHGALHHQMGSLLPPEGLQPSYAQLYIHDPQAALDACNTRNHNLDPGIMGELQVMFEEHNPFVPLYRRAFEILQAKPPEEQINVRAHIMLQHTADRRHYNLPTTDEVAAVIPGSGDEDVQRHRDIVLWLHGGNLEQISNIHPLYSPLHYVLLFPHGDQGWYPLIPSGAGPQGQMRSPTVSEQCFYAYRLHPRIVRHEDVVVEFDYLF</sequence>
<dbReference type="OMA" id="RICETHR"/>
<dbReference type="OrthoDB" id="2272314at2759"/>
<dbReference type="Proteomes" id="UP000218811">
    <property type="component" value="Unassembled WGS sequence"/>
</dbReference>
<protein>
    <recommendedName>
        <fullName evidence="3">Helitron helicase-like domain-containing protein</fullName>
    </recommendedName>
</protein>
<organism evidence="1 2">
    <name type="scientific">Wolfiporia cocos (strain MD-104)</name>
    <name type="common">Brown rot fungus</name>
    <dbReference type="NCBI Taxonomy" id="742152"/>
    <lineage>
        <taxon>Eukaryota</taxon>
        <taxon>Fungi</taxon>
        <taxon>Dikarya</taxon>
        <taxon>Basidiomycota</taxon>
        <taxon>Agaricomycotina</taxon>
        <taxon>Agaricomycetes</taxon>
        <taxon>Polyporales</taxon>
        <taxon>Phaeolaceae</taxon>
        <taxon>Wolfiporia</taxon>
    </lineage>
</organism>
<dbReference type="PANTHER" id="PTHR45786:SF74">
    <property type="entry name" value="ATP-DEPENDENT DNA HELICASE"/>
    <property type="match status" value="1"/>
</dbReference>
<name>A0A2H3JAE1_WOLCO</name>
<accession>A0A2H3JAE1</accession>
<dbReference type="STRING" id="742152.A0A2H3JAE1"/>
<gene>
    <name evidence="1" type="ORF">WOLCODRAFT_84560</name>
</gene>
<evidence type="ECO:0000313" key="1">
    <source>
        <dbReference type="EMBL" id="PCH38881.1"/>
    </source>
</evidence>
<proteinExistence type="predicted"/>
<dbReference type="PANTHER" id="PTHR45786">
    <property type="entry name" value="DNA BINDING PROTEIN-LIKE"/>
    <property type="match status" value="1"/>
</dbReference>
<dbReference type="AlphaFoldDB" id="A0A2H3JAE1"/>
<evidence type="ECO:0000313" key="2">
    <source>
        <dbReference type="Proteomes" id="UP000218811"/>
    </source>
</evidence>
<reference evidence="1 2" key="1">
    <citation type="journal article" date="2012" name="Science">
        <title>The Paleozoic origin of enzymatic lignin decomposition reconstructed from 31 fungal genomes.</title>
        <authorList>
            <person name="Floudas D."/>
            <person name="Binder M."/>
            <person name="Riley R."/>
            <person name="Barry K."/>
            <person name="Blanchette R.A."/>
            <person name="Henrissat B."/>
            <person name="Martinez A.T."/>
            <person name="Otillar R."/>
            <person name="Spatafora J.W."/>
            <person name="Yadav J.S."/>
            <person name="Aerts A."/>
            <person name="Benoit I."/>
            <person name="Boyd A."/>
            <person name="Carlson A."/>
            <person name="Copeland A."/>
            <person name="Coutinho P.M."/>
            <person name="de Vries R.P."/>
            <person name="Ferreira P."/>
            <person name="Findley K."/>
            <person name="Foster B."/>
            <person name="Gaskell J."/>
            <person name="Glotzer D."/>
            <person name="Gorecki P."/>
            <person name="Heitman J."/>
            <person name="Hesse C."/>
            <person name="Hori C."/>
            <person name="Igarashi K."/>
            <person name="Jurgens J.A."/>
            <person name="Kallen N."/>
            <person name="Kersten P."/>
            <person name="Kohler A."/>
            <person name="Kuees U."/>
            <person name="Kumar T.K.A."/>
            <person name="Kuo A."/>
            <person name="LaButti K."/>
            <person name="Larrondo L.F."/>
            <person name="Lindquist E."/>
            <person name="Ling A."/>
            <person name="Lombard V."/>
            <person name="Lucas S."/>
            <person name="Lundell T."/>
            <person name="Martin R."/>
            <person name="McLaughlin D.J."/>
            <person name="Morgenstern I."/>
            <person name="Morin E."/>
            <person name="Murat C."/>
            <person name="Nagy L.G."/>
            <person name="Nolan M."/>
            <person name="Ohm R.A."/>
            <person name="Patyshakuliyeva A."/>
            <person name="Rokas A."/>
            <person name="Ruiz-Duenas F.J."/>
            <person name="Sabat G."/>
            <person name="Salamov A."/>
            <person name="Samejima M."/>
            <person name="Schmutz J."/>
            <person name="Slot J.C."/>
            <person name="St John F."/>
            <person name="Stenlid J."/>
            <person name="Sun H."/>
            <person name="Sun S."/>
            <person name="Syed K."/>
            <person name="Tsang A."/>
            <person name="Wiebenga A."/>
            <person name="Young D."/>
            <person name="Pisabarro A."/>
            <person name="Eastwood D.C."/>
            <person name="Martin F."/>
            <person name="Cullen D."/>
            <person name="Grigoriev I.V."/>
            <person name="Hibbett D.S."/>
        </authorList>
    </citation>
    <scope>NUCLEOTIDE SEQUENCE [LARGE SCALE GENOMIC DNA]</scope>
    <source>
        <strain evidence="1 2">MD-104</strain>
    </source>
</reference>